<dbReference type="InterPro" id="IPR039537">
    <property type="entry name" value="Retrotran_Ty1/copia-like"/>
</dbReference>
<dbReference type="Gene3D" id="3.30.420.10">
    <property type="entry name" value="Ribonuclease H-like superfamily/Ribonuclease H"/>
    <property type="match status" value="1"/>
</dbReference>
<reference evidence="3" key="2">
    <citation type="submission" date="2022-01" db="EMBL/GenBank/DDBJ databases">
        <authorList>
            <person name="Yamashiro T."/>
            <person name="Shiraishi A."/>
            <person name="Satake H."/>
            <person name="Nakayama K."/>
        </authorList>
    </citation>
    <scope>NUCLEOTIDE SEQUENCE</scope>
</reference>
<dbReference type="Proteomes" id="UP001151760">
    <property type="component" value="Unassembled WGS sequence"/>
</dbReference>
<dbReference type="PROSITE" id="PS50994">
    <property type="entry name" value="INTEGRASE"/>
    <property type="match status" value="1"/>
</dbReference>
<dbReference type="SUPFAM" id="SSF53098">
    <property type="entry name" value="Ribonuclease H-like"/>
    <property type="match status" value="1"/>
</dbReference>
<name>A0ABQ4XZ90_9ASTR</name>
<feature type="region of interest" description="Disordered" evidence="1">
    <location>
        <begin position="334"/>
        <end position="362"/>
    </location>
</feature>
<dbReference type="PANTHER" id="PTHR42648:SF32">
    <property type="entry name" value="RIBONUCLEASE H-LIKE DOMAIN, GAG-PRE-INTEGRASE DOMAIN PROTEIN-RELATED"/>
    <property type="match status" value="1"/>
</dbReference>
<proteinExistence type="predicted"/>
<dbReference type="EMBL" id="BQNB010009941">
    <property type="protein sequence ID" value="GJS70534.1"/>
    <property type="molecule type" value="Genomic_DNA"/>
</dbReference>
<comment type="caution">
    <text evidence="3">The sequence shown here is derived from an EMBL/GenBank/DDBJ whole genome shotgun (WGS) entry which is preliminary data.</text>
</comment>
<dbReference type="InterPro" id="IPR036397">
    <property type="entry name" value="RNaseH_sf"/>
</dbReference>
<evidence type="ECO:0000313" key="3">
    <source>
        <dbReference type="EMBL" id="GJS70534.1"/>
    </source>
</evidence>
<evidence type="ECO:0000259" key="2">
    <source>
        <dbReference type="PROSITE" id="PS50994"/>
    </source>
</evidence>
<evidence type="ECO:0000313" key="4">
    <source>
        <dbReference type="Proteomes" id="UP001151760"/>
    </source>
</evidence>
<dbReference type="Pfam" id="PF25597">
    <property type="entry name" value="SH3_retrovirus"/>
    <property type="match status" value="1"/>
</dbReference>
<gene>
    <name evidence="3" type="ORF">Tco_0703375</name>
</gene>
<evidence type="ECO:0000256" key="1">
    <source>
        <dbReference type="SAM" id="MobiDB-lite"/>
    </source>
</evidence>
<dbReference type="InterPro" id="IPR012337">
    <property type="entry name" value="RNaseH-like_sf"/>
</dbReference>
<keyword evidence="4" id="KW-1185">Reference proteome</keyword>
<dbReference type="InterPro" id="IPR057670">
    <property type="entry name" value="SH3_retrovirus"/>
</dbReference>
<reference evidence="3" key="1">
    <citation type="journal article" date="2022" name="Int. J. Mol. Sci.">
        <title>Draft Genome of Tanacetum Coccineum: Genomic Comparison of Closely Related Tanacetum-Family Plants.</title>
        <authorList>
            <person name="Yamashiro T."/>
            <person name="Shiraishi A."/>
            <person name="Nakayama K."/>
            <person name="Satake H."/>
        </authorList>
    </citation>
    <scope>NUCLEOTIDE SEQUENCE</scope>
</reference>
<dbReference type="InterPro" id="IPR001584">
    <property type="entry name" value="Integrase_cat-core"/>
</dbReference>
<feature type="compositionally biased region" description="Basic and acidic residues" evidence="1">
    <location>
        <begin position="340"/>
        <end position="362"/>
    </location>
</feature>
<sequence>MVAQLTTAWSDEGGGMWRGAASLSAEEQRSVLRCRLVRAEREASVVGIEKENLNEEDYYSEDQYVVSIKKIRVSVPALTKDHRRLKINMPYPEDSIRPRTPQKNGVAERRNRTLIKAIRTMLADSKLPTIFWAEAVNNACYVQNRVLVVKPHNKTPYELFHGRTPTLSFMRPFECPVTILNTIDHLRKFDGKADEGFFVGYSLNSKAFRVFNSRTRIVEENLHIRFSKSTPNVICSGPDWLFDIDALTRTTSIVEKNLHIRFSESTPNVVGSGPDWIFDIDALTRTMNYEPIVAGTQSNGFVGTKACDNAGQARKDTEPVKNYILLPLWTVDPPFSQDPKSSHDDGSKPLSDDGKKVDEDPRKEIECKDQEKEDNVNNTNNVNAASTNEVNAVGGKTSIELLYDPNMPALEDVSIFNFLRDDDDVGAKSDINNLDTTI</sequence>
<feature type="domain" description="Integrase catalytic" evidence="2">
    <location>
        <begin position="97"/>
        <end position="164"/>
    </location>
</feature>
<organism evidence="3 4">
    <name type="scientific">Tanacetum coccineum</name>
    <dbReference type="NCBI Taxonomy" id="301880"/>
    <lineage>
        <taxon>Eukaryota</taxon>
        <taxon>Viridiplantae</taxon>
        <taxon>Streptophyta</taxon>
        <taxon>Embryophyta</taxon>
        <taxon>Tracheophyta</taxon>
        <taxon>Spermatophyta</taxon>
        <taxon>Magnoliopsida</taxon>
        <taxon>eudicotyledons</taxon>
        <taxon>Gunneridae</taxon>
        <taxon>Pentapetalae</taxon>
        <taxon>asterids</taxon>
        <taxon>campanulids</taxon>
        <taxon>Asterales</taxon>
        <taxon>Asteraceae</taxon>
        <taxon>Asteroideae</taxon>
        <taxon>Anthemideae</taxon>
        <taxon>Anthemidinae</taxon>
        <taxon>Tanacetum</taxon>
    </lineage>
</organism>
<dbReference type="PANTHER" id="PTHR42648">
    <property type="entry name" value="TRANSPOSASE, PUTATIVE-RELATED"/>
    <property type="match status" value="1"/>
</dbReference>
<accession>A0ABQ4XZ90</accession>
<protein>
    <submittedName>
        <fullName evidence="3">Ribonuclease H-like domain-containing protein</fullName>
    </submittedName>
</protein>